<dbReference type="EMBL" id="AAEW02000002">
    <property type="protein sequence ID" value="EAT17010.1"/>
    <property type="molecule type" value="Genomic_DNA"/>
</dbReference>
<evidence type="ECO:0000313" key="1">
    <source>
        <dbReference type="EMBL" id="EAT17010.1"/>
    </source>
</evidence>
<proteinExistence type="predicted"/>
<dbReference type="SUPFAM" id="SSF55424">
    <property type="entry name" value="FAD/NAD-linked reductases, dimerisation (C-terminal) domain"/>
    <property type="match status" value="1"/>
</dbReference>
<dbReference type="Proteomes" id="UP000005695">
    <property type="component" value="Unassembled WGS sequence"/>
</dbReference>
<sequence>MKAILHFRKEDGSLIVGHIRDTDATAEIVNILAVAILARRTTAQLATMQYATHPPLTTSPSAYQSMIATEQVVIQQGN</sequence>
<dbReference type="OrthoDB" id="9792592at2"/>
<name>Q1K3G4_DESA6</name>
<keyword evidence="2" id="KW-1185">Reference proteome</keyword>
<protein>
    <submittedName>
        <fullName evidence="1">NADH:polysulfide oxidoreductase</fullName>
    </submittedName>
</protein>
<reference evidence="1" key="2">
    <citation type="submission" date="2006-05" db="EMBL/GenBank/DDBJ databases">
        <title>Sequencing of the draft genome and assembly of Desulfuromonas acetoxidans DSM 684.</title>
        <authorList>
            <consortium name="US DOE Joint Genome Institute (JGI-PGF)"/>
            <person name="Copeland A."/>
            <person name="Lucas S."/>
            <person name="Lapidus A."/>
            <person name="Barry K."/>
            <person name="Detter J.C."/>
            <person name="Glavina del Rio T."/>
            <person name="Hammon N."/>
            <person name="Israni S."/>
            <person name="Dalin E."/>
            <person name="Tice H."/>
            <person name="Bruce D."/>
            <person name="Pitluck S."/>
            <person name="Richardson P."/>
        </authorList>
    </citation>
    <scope>NUCLEOTIDE SEQUENCE [LARGE SCALE GENOMIC DNA]</scope>
    <source>
        <strain evidence="1">DSM 684</strain>
    </source>
</reference>
<dbReference type="RefSeq" id="WP_005997890.1">
    <property type="nucleotide sequence ID" value="NZ_AAEW02000002.1"/>
</dbReference>
<dbReference type="Gene3D" id="3.30.390.30">
    <property type="match status" value="1"/>
</dbReference>
<dbReference type="AlphaFoldDB" id="Q1K3G4"/>
<reference evidence="1" key="1">
    <citation type="submission" date="2006-05" db="EMBL/GenBank/DDBJ databases">
        <title>Annotation of the draft genome assembly of Desulfuromonas acetoxidans DSM 684.</title>
        <authorList>
            <consortium name="US DOE Joint Genome Institute (JGI-ORNL)"/>
            <person name="Larimer F."/>
            <person name="Land M."/>
            <person name="Hauser L."/>
        </authorList>
    </citation>
    <scope>NUCLEOTIDE SEQUENCE [LARGE SCALE GENOMIC DNA]</scope>
    <source>
        <strain evidence="1">DSM 684</strain>
    </source>
</reference>
<comment type="caution">
    <text evidence="1">The sequence shown here is derived from an EMBL/GenBank/DDBJ whole genome shotgun (WGS) entry which is preliminary data.</text>
</comment>
<accession>Q1K3G4</accession>
<evidence type="ECO:0000313" key="2">
    <source>
        <dbReference type="Proteomes" id="UP000005695"/>
    </source>
</evidence>
<dbReference type="InterPro" id="IPR016156">
    <property type="entry name" value="FAD/NAD-linked_Rdtase_dimer_sf"/>
</dbReference>
<gene>
    <name evidence="1" type="ORF">Dace_2876</name>
</gene>
<organism evidence="1 2">
    <name type="scientific">Desulfuromonas acetoxidans (strain DSM 684 / 11070)</name>
    <dbReference type="NCBI Taxonomy" id="281689"/>
    <lineage>
        <taxon>Bacteria</taxon>
        <taxon>Pseudomonadati</taxon>
        <taxon>Thermodesulfobacteriota</taxon>
        <taxon>Desulfuromonadia</taxon>
        <taxon>Desulfuromonadales</taxon>
        <taxon>Desulfuromonadaceae</taxon>
        <taxon>Desulfuromonas</taxon>
    </lineage>
</organism>